<reference evidence="11" key="1">
    <citation type="submission" date="2020-01" db="EMBL/GenBank/DDBJ databases">
        <authorList>
            <person name="Rat A."/>
        </authorList>
    </citation>
    <scope>NUCLEOTIDE SEQUENCE</scope>
    <source>
        <strain evidence="11">LMG 28251</strain>
    </source>
</reference>
<dbReference type="SUPFAM" id="SSF47226">
    <property type="entry name" value="Histidine-containing phosphotransfer domain, HPT domain"/>
    <property type="match status" value="1"/>
</dbReference>
<dbReference type="SMART" id="SM00388">
    <property type="entry name" value="HisKA"/>
    <property type="match status" value="1"/>
</dbReference>
<dbReference type="PROSITE" id="PS50109">
    <property type="entry name" value="HIS_KIN"/>
    <property type="match status" value="1"/>
</dbReference>
<dbReference type="InterPro" id="IPR011006">
    <property type="entry name" value="CheY-like_superfamily"/>
</dbReference>
<dbReference type="SUPFAM" id="SSF55874">
    <property type="entry name" value="ATPase domain of HSP90 chaperone/DNA topoisomerase II/histidine kinase"/>
    <property type="match status" value="1"/>
</dbReference>
<evidence type="ECO:0000313" key="11">
    <source>
        <dbReference type="EMBL" id="MBR0653756.1"/>
    </source>
</evidence>
<keyword evidence="4" id="KW-0902">Two-component regulatory system</keyword>
<evidence type="ECO:0000256" key="6">
    <source>
        <dbReference type="PROSITE-ProRule" id="PRU00169"/>
    </source>
</evidence>
<dbReference type="PRINTS" id="PR00344">
    <property type="entry name" value="BCTRLSENSOR"/>
</dbReference>
<feature type="modified residue" description="Phosphohistidine" evidence="5">
    <location>
        <position position="765"/>
    </location>
</feature>
<evidence type="ECO:0000256" key="1">
    <source>
        <dbReference type="ARBA" id="ARBA00000085"/>
    </source>
</evidence>
<dbReference type="InterPro" id="IPR036641">
    <property type="entry name" value="HPT_dom_sf"/>
</dbReference>
<dbReference type="Pfam" id="PF00512">
    <property type="entry name" value="HisKA"/>
    <property type="match status" value="1"/>
</dbReference>
<accession>A0AAF1KKN9</accession>
<dbReference type="Pfam" id="PF01627">
    <property type="entry name" value="Hpt"/>
    <property type="match status" value="1"/>
</dbReference>
<evidence type="ECO:0000256" key="5">
    <source>
        <dbReference type="PROSITE-ProRule" id="PRU00110"/>
    </source>
</evidence>
<dbReference type="SMART" id="SM00448">
    <property type="entry name" value="REC"/>
    <property type="match status" value="1"/>
</dbReference>
<dbReference type="Gene3D" id="3.30.565.10">
    <property type="entry name" value="Histidine kinase-like ATPase, C-terminal domain"/>
    <property type="match status" value="1"/>
</dbReference>
<dbReference type="InterPro" id="IPR008207">
    <property type="entry name" value="Sig_transdc_His_kin_Hpt_dom"/>
</dbReference>
<dbReference type="CDD" id="cd16922">
    <property type="entry name" value="HATPase_EvgS-ArcB-TorS-like"/>
    <property type="match status" value="1"/>
</dbReference>
<evidence type="ECO:0000256" key="7">
    <source>
        <dbReference type="SAM" id="Phobius"/>
    </source>
</evidence>
<dbReference type="PANTHER" id="PTHR45339">
    <property type="entry name" value="HYBRID SIGNAL TRANSDUCTION HISTIDINE KINASE J"/>
    <property type="match status" value="1"/>
</dbReference>
<dbReference type="CDD" id="cd17546">
    <property type="entry name" value="REC_hyHK_CKI1_RcsC-like"/>
    <property type="match status" value="1"/>
</dbReference>
<dbReference type="FunFam" id="3.30.565.10:FF:000010">
    <property type="entry name" value="Sensor histidine kinase RcsC"/>
    <property type="match status" value="1"/>
</dbReference>
<evidence type="ECO:0000259" key="8">
    <source>
        <dbReference type="PROSITE" id="PS50109"/>
    </source>
</evidence>
<dbReference type="InterPro" id="IPR004358">
    <property type="entry name" value="Sig_transdc_His_kin-like_C"/>
</dbReference>
<feature type="transmembrane region" description="Helical" evidence="7">
    <location>
        <begin position="30"/>
        <end position="47"/>
    </location>
</feature>
<sequence>MTVLAWLRNLPWRPAHDIAVDQSGSEGEMALNRIAFCFVVGGYMLLVMPAGSVAIEQTLFYVALSVAFFIHIRAYPEPNGVRRGAALLTDVGFLSLTLYAGGEHAAILWPIYLWATLGNGFRFGVAWLYGAMALSGACFSAVILLTPFWQGQTHLATGLLLGIVAVPLYAATLIKKLSSARREAEAANAAKSIFLAGVSHELRTPLNAIIGMGTMLRTTTLDHEQRDMVRTVDGAARSLLAQIEGILDFASIEAGATPVQVEAVELEHLLGEVDRLLASQAAEKGIELSFHLTPRVPLRIQADPRHLTGILLNLGANALKFTEFGGVVIAVDAVPLEAGGHRLRFEVSDTGIGIPLEAQSRIFESFAQADPDTLHRYGGTGLGLAICRRLVLAMGGDIGVQSRPGEGSTFWFEFDGGASATDALDPGPATLLMMTMRGSDGTALAERLGAAGHRIQACDTTEAVMAELRRLPLQERRALLIVGAGPPPGFRAPHSLPVILATHEAPPGLPPVLIRRLCRVRVSAEADDRELRAALFAALGPAQAPDARQPIPLSAAPRRVLVVDDNQMNRRVLGTILERAGHRVLLATNGEEALDILEGSGVDCVLMDLNMPGMGGVEVVKLHRFAALGRRPVPIVALTADATSDAPQRCLEAGFDAFLLKPVEPRILLELVDRLSAQAEASSDRPASTPETVKVAAISEHPRYRAGGGGAALDPQVIGRLLDLGGAEFVAELAEDFLTDALAQLDGMVAAAAARDILAFRAAAHGIRSIAANLGARAVEESCQAAESLPPEEFTAAHATPALAARIRTEIERVRQSLPDTKGGERHGNTA</sequence>
<name>A0AAF1KKN9_9PROT</name>
<dbReference type="SUPFAM" id="SSF52172">
    <property type="entry name" value="CheY-like"/>
    <property type="match status" value="1"/>
</dbReference>
<keyword evidence="12" id="KW-1185">Reference proteome</keyword>
<keyword evidence="7" id="KW-0472">Membrane</keyword>
<keyword evidence="3 6" id="KW-0597">Phosphoprotein</keyword>
<dbReference type="RefSeq" id="WP_211872443.1">
    <property type="nucleotide sequence ID" value="NZ_JAAEDH010000001.1"/>
</dbReference>
<dbReference type="Pfam" id="PF02518">
    <property type="entry name" value="HATPase_c"/>
    <property type="match status" value="1"/>
</dbReference>
<evidence type="ECO:0000256" key="3">
    <source>
        <dbReference type="ARBA" id="ARBA00022553"/>
    </source>
</evidence>
<evidence type="ECO:0000256" key="2">
    <source>
        <dbReference type="ARBA" id="ARBA00012438"/>
    </source>
</evidence>
<protein>
    <recommendedName>
        <fullName evidence="2">histidine kinase</fullName>
        <ecNumber evidence="2">2.7.13.3</ecNumber>
    </recommendedName>
</protein>
<keyword evidence="7" id="KW-1133">Transmembrane helix</keyword>
<dbReference type="Gene3D" id="3.40.50.2300">
    <property type="match status" value="1"/>
</dbReference>
<dbReference type="AlphaFoldDB" id="A0AAF1KKN9"/>
<dbReference type="GO" id="GO:0000155">
    <property type="term" value="F:phosphorelay sensor kinase activity"/>
    <property type="evidence" value="ECO:0007669"/>
    <property type="project" value="InterPro"/>
</dbReference>
<dbReference type="GO" id="GO:0005524">
    <property type="term" value="F:ATP binding"/>
    <property type="evidence" value="ECO:0007669"/>
    <property type="project" value="UniProtKB-KW"/>
</dbReference>
<dbReference type="PANTHER" id="PTHR45339:SF5">
    <property type="entry name" value="HISTIDINE KINASE"/>
    <property type="match status" value="1"/>
</dbReference>
<evidence type="ECO:0000256" key="4">
    <source>
        <dbReference type="ARBA" id="ARBA00023012"/>
    </source>
</evidence>
<dbReference type="EMBL" id="JAAEDH010000001">
    <property type="protein sequence ID" value="MBR0653756.1"/>
    <property type="molecule type" value="Genomic_DNA"/>
</dbReference>
<evidence type="ECO:0000259" key="9">
    <source>
        <dbReference type="PROSITE" id="PS50110"/>
    </source>
</evidence>
<dbReference type="CDD" id="cd00082">
    <property type="entry name" value="HisKA"/>
    <property type="match status" value="1"/>
</dbReference>
<proteinExistence type="predicted"/>
<gene>
    <name evidence="11" type="ORF">GXW79_01550</name>
</gene>
<dbReference type="InterPro" id="IPR036097">
    <property type="entry name" value="HisK_dim/P_sf"/>
</dbReference>
<dbReference type="InterPro" id="IPR003594">
    <property type="entry name" value="HATPase_dom"/>
</dbReference>
<evidence type="ECO:0000259" key="10">
    <source>
        <dbReference type="PROSITE" id="PS50894"/>
    </source>
</evidence>
<feature type="transmembrane region" description="Helical" evidence="7">
    <location>
        <begin position="127"/>
        <end position="149"/>
    </location>
</feature>
<feature type="transmembrane region" description="Helical" evidence="7">
    <location>
        <begin position="155"/>
        <end position="174"/>
    </location>
</feature>
<dbReference type="EC" id="2.7.13.3" evidence="2"/>
<dbReference type="Gene3D" id="1.10.287.130">
    <property type="match status" value="1"/>
</dbReference>
<feature type="modified residue" description="4-aspartylphosphate" evidence="6">
    <location>
        <position position="608"/>
    </location>
</feature>
<dbReference type="InterPro" id="IPR003661">
    <property type="entry name" value="HisK_dim/P_dom"/>
</dbReference>
<feature type="domain" description="HPt" evidence="10">
    <location>
        <begin position="726"/>
        <end position="821"/>
    </location>
</feature>
<organism evidence="11 12">
    <name type="scientific">Plastoroseomonas arctica</name>
    <dbReference type="NCBI Taxonomy" id="1509237"/>
    <lineage>
        <taxon>Bacteria</taxon>
        <taxon>Pseudomonadati</taxon>
        <taxon>Pseudomonadota</taxon>
        <taxon>Alphaproteobacteria</taxon>
        <taxon>Acetobacterales</taxon>
        <taxon>Acetobacteraceae</taxon>
        <taxon>Plastoroseomonas</taxon>
    </lineage>
</organism>
<comment type="catalytic activity">
    <reaction evidence="1">
        <text>ATP + protein L-histidine = ADP + protein N-phospho-L-histidine.</text>
        <dbReference type="EC" id="2.7.13.3"/>
    </reaction>
</comment>
<feature type="transmembrane region" description="Helical" evidence="7">
    <location>
        <begin position="96"/>
        <end position="115"/>
    </location>
</feature>
<comment type="caution">
    <text evidence="11">The sequence shown here is derived from an EMBL/GenBank/DDBJ whole genome shotgun (WGS) entry which is preliminary data.</text>
</comment>
<dbReference type="InterPro" id="IPR036890">
    <property type="entry name" value="HATPase_C_sf"/>
</dbReference>
<dbReference type="PROSITE" id="PS50894">
    <property type="entry name" value="HPT"/>
    <property type="match status" value="1"/>
</dbReference>
<dbReference type="InterPro" id="IPR005467">
    <property type="entry name" value="His_kinase_dom"/>
</dbReference>
<reference evidence="11" key="2">
    <citation type="journal article" date="2021" name="Syst. Appl. Microbiol.">
        <title>Roseomonas hellenica sp. nov., isolated from roots of wild-growing Alkanna tinctoria.</title>
        <authorList>
            <person name="Rat A."/>
            <person name="Naranjo H.D."/>
            <person name="Lebbe L."/>
            <person name="Cnockaert M."/>
            <person name="Krigas N."/>
            <person name="Grigoriadou K."/>
            <person name="Maloupa E."/>
            <person name="Willems A."/>
        </authorList>
    </citation>
    <scope>NUCLEOTIDE SEQUENCE</scope>
    <source>
        <strain evidence="11">LMG 28251</strain>
    </source>
</reference>
<dbReference type="GO" id="GO:0005886">
    <property type="term" value="C:plasma membrane"/>
    <property type="evidence" value="ECO:0007669"/>
    <property type="project" value="UniProtKB-SubCell"/>
</dbReference>
<dbReference type="SMART" id="SM00387">
    <property type="entry name" value="HATPase_c"/>
    <property type="match status" value="1"/>
</dbReference>
<feature type="transmembrane region" description="Helical" evidence="7">
    <location>
        <begin position="59"/>
        <end position="76"/>
    </location>
</feature>
<dbReference type="InterPro" id="IPR001789">
    <property type="entry name" value="Sig_transdc_resp-reg_receiver"/>
</dbReference>
<feature type="domain" description="Response regulatory" evidence="9">
    <location>
        <begin position="559"/>
        <end position="676"/>
    </location>
</feature>
<dbReference type="Proteomes" id="UP001196068">
    <property type="component" value="Unassembled WGS sequence"/>
</dbReference>
<feature type="domain" description="Histidine kinase" evidence="8">
    <location>
        <begin position="197"/>
        <end position="418"/>
    </location>
</feature>
<dbReference type="Gene3D" id="1.20.120.160">
    <property type="entry name" value="HPT domain"/>
    <property type="match status" value="1"/>
</dbReference>
<evidence type="ECO:0000313" key="12">
    <source>
        <dbReference type="Proteomes" id="UP001196068"/>
    </source>
</evidence>
<dbReference type="SUPFAM" id="SSF47384">
    <property type="entry name" value="Homodimeric domain of signal transducing histidine kinase"/>
    <property type="match status" value="1"/>
</dbReference>
<dbReference type="PROSITE" id="PS50110">
    <property type="entry name" value="RESPONSE_REGULATORY"/>
    <property type="match status" value="1"/>
</dbReference>
<keyword evidence="7" id="KW-0812">Transmembrane</keyword>
<dbReference type="Pfam" id="PF00072">
    <property type="entry name" value="Response_reg"/>
    <property type="match status" value="1"/>
</dbReference>